<dbReference type="PANTHER" id="PTHR10357">
    <property type="entry name" value="ALPHA-AMYLASE FAMILY MEMBER"/>
    <property type="match status" value="1"/>
</dbReference>
<dbReference type="InterPro" id="IPR017853">
    <property type="entry name" value="GH"/>
</dbReference>
<dbReference type="InterPro" id="IPR013780">
    <property type="entry name" value="Glyco_hydro_b"/>
</dbReference>
<dbReference type="Pfam" id="PF16657">
    <property type="entry name" value="Malt_amylase_C"/>
    <property type="match status" value="1"/>
</dbReference>
<dbReference type="Gene3D" id="3.90.400.10">
    <property type="entry name" value="Oligo-1,6-glucosidase, Domain 2"/>
    <property type="match status" value="1"/>
</dbReference>
<dbReference type="OrthoDB" id="9805159at2"/>
<evidence type="ECO:0000259" key="8">
    <source>
        <dbReference type="SMART" id="SM00642"/>
    </source>
</evidence>
<evidence type="ECO:0000313" key="10">
    <source>
        <dbReference type="Proteomes" id="UP000091979"/>
    </source>
</evidence>
<evidence type="ECO:0000256" key="4">
    <source>
        <dbReference type="ARBA" id="ARBA00022723"/>
    </source>
</evidence>
<dbReference type="InterPro" id="IPR012810">
    <property type="entry name" value="TreS/a-amylase_N"/>
</dbReference>
<evidence type="ECO:0000256" key="1">
    <source>
        <dbReference type="ARBA" id="ARBA00001595"/>
    </source>
</evidence>
<dbReference type="Gene3D" id="3.20.20.80">
    <property type="entry name" value="Glycosidases"/>
    <property type="match status" value="1"/>
</dbReference>
<dbReference type="PANTHER" id="PTHR10357:SF219">
    <property type="entry name" value="MALTOSE ALPHA-D-GLUCOSYLTRANSFERASE"/>
    <property type="match status" value="1"/>
</dbReference>
<organism evidence="9 10">
    <name type="scientific">Halodesulfovibrio spirochaetisodalis</name>
    <dbReference type="NCBI Taxonomy" id="1560234"/>
    <lineage>
        <taxon>Bacteria</taxon>
        <taxon>Pseudomonadati</taxon>
        <taxon>Thermodesulfobacteriota</taxon>
        <taxon>Desulfovibrionia</taxon>
        <taxon>Desulfovibrionales</taxon>
        <taxon>Desulfovibrionaceae</taxon>
        <taxon>Halodesulfovibrio</taxon>
    </lineage>
</organism>
<proteinExistence type="inferred from homology"/>
<evidence type="ECO:0000256" key="6">
    <source>
        <dbReference type="ARBA" id="ARBA00023235"/>
    </source>
</evidence>
<sequence>MPKNKISDTDNTTWYKDAIIYELHIKSFYDSNGSGKGDLQGVIEKLDYLQDLGVTAVWLLPFFPSPLRDDGYDIQDYMNVNPDYGTIQDFKRLIREAHKRGLRIIIELVLNHTSDQHEWFRRARIAPAGSSHRNFYVWSDTPDKYTDARIIFKDFEPSNWSWDPVAKAYFWHRFYHHQPDLNYENPQVHKAVFKVFDFWFKMGVDGVRLDAVPYLYEEEGTNCENLPKTFAFLKKLRARLDERYSGRMLLAEANQWPEDAARYFGDGDACHMSFHFPLMPRMFMSIEMEDRYPIIDILEQTPEIPDNAQWAIFLRNHDELTLEMVTDEERDYMYRMYARDPKSRINLGIRRRLAPLLGNDRRKIELMNVMLFAMPGTPVLYYGDEICMGDNYYLGDRDGVRTPMQWSADRNAGFSRANPQSLYLPVIIDPEYHYEAINVETAQCSKSSLFWWLKGMIAMRKKYLAFARGAVSFLMPDNHRVLAFIRTYQEENILIVCNLSRFPQAASLDLAGYEGCEPIELMSHTKFPMIRTAMYDLTLNPHGYFMFTLHRNVAEEVARSEVVPAIASSTKVNMFDEEFRNGLQDVLPAYFIRRNKIVGTNAILREISIREALPFGSEAEQCWLLVVEVRFMQQPSELYTLFVSRVEGTAAADIITARTSELICTITGDGDDAALVEGFIEGWSCNSFISLYKQVKSVSGRNGTFSVLQDRRRLPVFKDCYGWWKDYPESSAVICGDDLFFRMYRRLSDGINPDAEMLEHLSVTCGFPNVPRYFGAVKYICERGDEHYIAAYSQYTHSESDVMQMVVDSITRFYEGRLTIDSAIDKAPEELDADVFDIAFERFDLDNAEVLTDADVAVFTLLGKRLGEMHLALTRRNAGKHFSPETYSKLYARSVYQSVQSVLKQTMDRLQRRRGKLSSQVIPLVDMVLERKQKLLEDAKQFLAYRYNCQKIRLHGNLYLRRVFYTGKDFLFVNFEGHKHRSFTARRLKDSGLRDVVDVLDSLQETVLRVLYDASFIRPEDKPKLELWAEVWRRHAGGVFLRSYAETVSGSKLLPDSPKAFRCMLDVFSVQKKFSDLRQFDSMSTAELEIVLRGLLNVHCPQAAPVCKRK</sequence>
<evidence type="ECO:0000313" key="9">
    <source>
        <dbReference type="EMBL" id="OBQ54053.1"/>
    </source>
</evidence>
<comment type="caution">
    <text evidence="9">The sequence shown here is derived from an EMBL/GenBank/DDBJ whole genome shotgun (WGS) entry which is preliminary data.</text>
</comment>
<dbReference type="SUPFAM" id="SSF51011">
    <property type="entry name" value="Glycosyl hydrolase domain"/>
    <property type="match status" value="1"/>
</dbReference>
<keyword evidence="10" id="KW-1185">Reference proteome</keyword>
<keyword evidence="5" id="KW-0106">Calcium</keyword>
<dbReference type="SMART" id="SM00642">
    <property type="entry name" value="Aamy"/>
    <property type="match status" value="1"/>
</dbReference>
<name>A0A1B7XFK0_9BACT</name>
<feature type="domain" description="Glycosyl hydrolase family 13 catalytic" evidence="8">
    <location>
        <begin position="22"/>
        <end position="416"/>
    </location>
</feature>
<accession>A0A1B7XFK0</accession>
<dbReference type="EC" id="5.4.99.16" evidence="3"/>
<dbReference type="NCBIfam" id="TIGR02456">
    <property type="entry name" value="treS_nterm"/>
    <property type="match status" value="1"/>
</dbReference>
<dbReference type="STRING" id="1560234.SP90_06175"/>
<comment type="similarity">
    <text evidence="2">Belongs to the glycosyl hydrolase 13 family. TreS subfamily.</text>
</comment>
<evidence type="ECO:0000256" key="2">
    <source>
        <dbReference type="ARBA" id="ARBA00005496"/>
    </source>
</evidence>
<dbReference type="GO" id="GO:0047471">
    <property type="term" value="F:maltose alpha-D-glucosyltransferase activity"/>
    <property type="evidence" value="ECO:0007669"/>
    <property type="project" value="UniProtKB-EC"/>
</dbReference>
<dbReference type="InterPro" id="IPR045857">
    <property type="entry name" value="O16G_dom_2"/>
</dbReference>
<dbReference type="EMBL" id="JXMS01000008">
    <property type="protein sequence ID" value="OBQ54053.1"/>
    <property type="molecule type" value="Genomic_DNA"/>
</dbReference>
<comment type="catalytic activity">
    <reaction evidence="1">
        <text>D-maltose = alpha,alpha-trehalose</text>
        <dbReference type="Rhea" id="RHEA:15145"/>
        <dbReference type="ChEBI" id="CHEBI:16551"/>
        <dbReference type="ChEBI" id="CHEBI:17306"/>
        <dbReference type="EC" id="5.4.99.16"/>
    </reaction>
</comment>
<evidence type="ECO:0000256" key="7">
    <source>
        <dbReference type="ARBA" id="ARBA00031378"/>
    </source>
</evidence>
<dbReference type="GO" id="GO:0046872">
    <property type="term" value="F:metal ion binding"/>
    <property type="evidence" value="ECO:0007669"/>
    <property type="project" value="UniProtKB-KW"/>
</dbReference>
<dbReference type="InterPro" id="IPR006047">
    <property type="entry name" value="GH13_cat_dom"/>
</dbReference>
<protein>
    <recommendedName>
        <fullName evidence="3">maltose alpha-D-glucosyltransferase</fullName>
        <ecNumber evidence="3">5.4.99.16</ecNumber>
    </recommendedName>
    <alternativeName>
        <fullName evidence="7">Maltose alpha-D-glucosyltransferase</fullName>
    </alternativeName>
</protein>
<evidence type="ECO:0000256" key="5">
    <source>
        <dbReference type="ARBA" id="ARBA00022837"/>
    </source>
</evidence>
<dbReference type="CDD" id="cd11334">
    <property type="entry name" value="AmyAc_TreS"/>
    <property type="match status" value="1"/>
</dbReference>
<keyword evidence="4" id="KW-0479">Metal-binding</keyword>
<evidence type="ECO:0000256" key="3">
    <source>
        <dbReference type="ARBA" id="ARBA00012619"/>
    </source>
</evidence>
<dbReference type="Pfam" id="PF00128">
    <property type="entry name" value="Alpha-amylase"/>
    <property type="match status" value="2"/>
</dbReference>
<dbReference type="RefSeq" id="WP_066853653.1">
    <property type="nucleotide sequence ID" value="NZ_JXMS01000008.1"/>
</dbReference>
<reference evidence="9 10" key="1">
    <citation type="submission" date="2015-01" db="EMBL/GenBank/DDBJ databases">
        <title>Desulfovibrio sp. JC271 draft genome sequence.</title>
        <authorList>
            <person name="Shivani Y."/>
            <person name="Subhash Y."/>
            <person name="Sasikala C."/>
            <person name="Ramana C.V."/>
        </authorList>
    </citation>
    <scope>NUCLEOTIDE SEQUENCE [LARGE SCALE GENOMIC DNA]</scope>
    <source>
        <strain evidence="9 10">JC271</strain>
    </source>
</reference>
<dbReference type="Gene3D" id="3.90.1200.10">
    <property type="match status" value="1"/>
</dbReference>
<keyword evidence="6" id="KW-0413">Isomerase</keyword>
<dbReference type="InterPro" id="IPR032091">
    <property type="entry name" value="Malt_amylase-like_C"/>
</dbReference>
<dbReference type="SUPFAM" id="SSF51445">
    <property type="entry name" value="(Trans)glycosidases"/>
    <property type="match status" value="1"/>
</dbReference>
<dbReference type="Proteomes" id="UP000091979">
    <property type="component" value="Unassembled WGS sequence"/>
</dbReference>
<dbReference type="GO" id="GO:0005975">
    <property type="term" value="P:carbohydrate metabolic process"/>
    <property type="evidence" value="ECO:0007669"/>
    <property type="project" value="InterPro"/>
</dbReference>
<dbReference type="AlphaFoldDB" id="A0A1B7XFK0"/>
<dbReference type="PATRIC" id="fig|1560234.3.peg.3207"/>
<dbReference type="Gene3D" id="2.60.40.1180">
    <property type="entry name" value="Golgi alpha-mannosidase II"/>
    <property type="match status" value="1"/>
</dbReference>
<dbReference type="FunFam" id="3.20.20.80:FF:000055">
    <property type="entry name" value="Trehalose synthase"/>
    <property type="match status" value="1"/>
</dbReference>
<gene>
    <name evidence="9" type="ORF">SP90_06175</name>
</gene>